<dbReference type="Proteomes" id="UP001296706">
    <property type="component" value="Unassembled WGS sequence"/>
</dbReference>
<feature type="transmembrane region" description="Helical" evidence="1">
    <location>
        <begin position="81"/>
        <end position="98"/>
    </location>
</feature>
<dbReference type="PANTHER" id="PTHR19372:SF7">
    <property type="entry name" value="SULFITE OXIDASE, MITOCHONDRIAL"/>
    <property type="match status" value="1"/>
</dbReference>
<sequence>MLAVAAAVGSGHLVAGVVSPGSSPYLAVGDTVIRFAPEWLTDFAKTTFGTADKSVLLAGMAVVMLVVAAAAGLASRRSHTPAVVVVGVLGVLGLLAVATAPTFALLDVLAPLASLGVGLTVFRRLHALALRTREAPDEPVTAGGVSRRTVLIGSSAAVGVASVGAAVGGQLLGRGAADSRQAVTARLAAARLAARAPAIPASAAFPQLGTPTFLTGNPDFYRIDVALRIPQQTAEQWSMRIHGMVDKEIVLRFDDLFARPLVERTITMTCVSNPVGGNLISTANFVGVDLRDILLEAGVRPGADQLFSTSVDGFTVGTPTSVVMEEGRGAMLAIGMNGEALPPEHGFPVRMVVPGLYGYVSATKWISDMEVTTFDAGQSYWVDRGWAVQGPIKTEARIDVPNGYATVPAGRVTVAGIAWSQPTGIGKVEVRMDGGAWQPAELATDVSGDTWRMWRTDFQLAPGSHTVQARATDAAGRTQTEASADVVPDGATGWPATIFSVA</sequence>
<proteinExistence type="predicted"/>
<dbReference type="Gene3D" id="2.60.40.650">
    <property type="match status" value="1"/>
</dbReference>
<dbReference type="SUPFAM" id="SSF56524">
    <property type="entry name" value="Oxidoreductase molybdopterin-binding domain"/>
    <property type="match status" value="1"/>
</dbReference>
<feature type="transmembrane region" description="Helical" evidence="1">
    <location>
        <begin position="53"/>
        <end position="74"/>
    </location>
</feature>
<gene>
    <name evidence="3" type="ORF">HF577_29595</name>
</gene>
<accession>A0ABX1RPW0</accession>
<dbReference type="InterPro" id="IPR014756">
    <property type="entry name" value="Ig_E-set"/>
</dbReference>
<keyword evidence="1" id="KW-0472">Membrane</keyword>
<keyword evidence="1" id="KW-0812">Transmembrane</keyword>
<protein>
    <submittedName>
        <fullName evidence="3">Molybdopterin-dependent oxidoreductase</fullName>
    </submittedName>
</protein>
<evidence type="ECO:0000313" key="3">
    <source>
        <dbReference type="EMBL" id="NMH81236.1"/>
    </source>
</evidence>
<name>A0ABX1RPW0_9PSEU</name>
<dbReference type="InterPro" id="IPR000572">
    <property type="entry name" value="OxRdtase_Mopterin-bd_dom"/>
</dbReference>
<dbReference type="InterPro" id="IPR036374">
    <property type="entry name" value="OxRdtase_Mopterin-bd_sf"/>
</dbReference>
<comment type="caution">
    <text evidence="3">The sequence shown here is derived from an EMBL/GenBank/DDBJ whole genome shotgun (WGS) entry which is preliminary data.</text>
</comment>
<dbReference type="InterPro" id="IPR008335">
    <property type="entry name" value="Mopterin_OxRdtase_euk"/>
</dbReference>
<organism evidence="3 4">
    <name type="scientific">Pseudonocardia xinjiangensis</name>
    <dbReference type="NCBI Taxonomy" id="75289"/>
    <lineage>
        <taxon>Bacteria</taxon>
        <taxon>Bacillati</taxon>
        <taxon>Actinomycetota</taxon>
        <taxon>Actinomycetes</taxon>
        <taxon>Pseudonocardiales</taxon>
        <taxon>Pseudonocardiaceae</taxon>
        <taxon>Pseudonocardia</taxon>
    </lineage>
</organism>
<feature type="domain" description="Oxidoreductase molybdopterin-binding" evidence="2">
    <location>
        <begin position="228"/>
        <end position="380"/>
    </location>
</feature>
<dbReference type="EMBL" id="JAAXKY010000136">
    <property type="protein sequence ID" value="NMH81236.1"/>
    <property type="molecule type" value="Genomic_DNA"/>
</dbReference>
<dbReference type="SUPFAM" id="SSF81296">
    <property type="entry name" value="E set domains"/>
    <property type="match status" value="1"/>
</dbReference>
<evidence type="ECO:0000259" key="2">
    <source>
        <dbReference type="Pfam" id="PF00174"/>
    </source>
</evidence>
<dbReference type="PRINTS" id="PR00407">
    <property type="entry name" value="EUMOPTERIN"/>
</dbReference>
<dbReference type="PANTHER" id="PTHR19372">
    <property type="entry name" value="SULFITE REDUCTASE"/>
    <property type="match status" value="1"/>
</dbReference>
<keyword evidence="1" id="KW-1133">Transmembrane helix</keyword>
<reference evidence="3 4" key="1">
    <citation type="submission" date="2020-04" db="EMBL/GenBank/DDBJ databases">
        <authorList>
            <person name="Klaysubun C."/>
            <person name="Duangmal K."/>
            <person name="Lipun K."/>
        </authorList>
    </citation>
    <scope>NUCLEOTIDE SEQUENCE [LARGE SCALE GENOMIC DNA]</scope>
    <source>
        <strain evidence="3 4">JCM 11839</strain>
    </source>
</reference>
<keyword evidence="4" id="KW-1185">Reference proteome</keyword>
<dbReference type="Pfam" id="PF00174">
    <property type="entry name" value="Oxidored_molyb"/>
    <property type="match status" value="1"/>
</dbReference>
<evidence type="ECO:0000256" key="1">
    <source>
        <dbReference type="SAM" id="Phobius"/>
    </source>
</evidence>
<evidence type="ECO:0000313" key="4">
    <source>
        <dbReference type="Proteomes" id="UP001296706"/>
    </source>
</evidence>
<dbReference type="Gene3D" id="3.90.420.10">
    <property type="entry name" value="Oxidoreductase, molybdopterin-binding domain"/>
    <property type="match status" value="1"/>
</dbReference>